<dbReference type="AlphaFoldDB" id="A0A562KB08"/>
<organism evidence="5 6">
    <name type="scientific">Sphingobium wenxiniae (strain DSM 21828 / CGMCC 1.7748 / JZ-1)</name>
    <dbReference type="NCBI Taxonomy" id="595605"/>
    <lineage>
        <taxon>Bacteria</taxon>
        <taxon>Pseudomonadati</taxon>
        <taxon>Pseudomonadota</taxon>
        <taxon>Alphaproteobacteria</taxon>
        <taxon>Sphingomonadales</taxon>
        <taxon>Sphingomonadaceae</taxon>
        <taxon>Sphingobium</taxon>
    </lineage>
</organism>
<evidence type="ECO:0000313" key="6">
    <source>
        <dbReference type="Proteomes" id="UP000316624"/>
    </source>
</evidence>
<evidence type="ECO:0000256" key="3">
    <source>
        <dbReference type="ARBA" id="ARBA00023163"/>
    </source>
</evidence>
<keyword evidence="1" id="KW-0805">Transcription regulation</keyword>
<dbReference type="InterPro" id="IPR019888">
    <property type="entry name" value="Tscrpt_reg_AsnC-like"/>
</dbReference>
<dbReference type="GO" id="GO:0043565">
    <property type="term" value="F:sequence-specific DNA binding"/>
    <property type="evidence" value="ECO:0007669"/>
    <property type="project" value="InterPro"/>
</dbReference>
<name>A0A562KB08_SPHWJ</name>
<dbReference type="Proteomes" id="UP000316624">
    <property type="component" value="Unassembled WGS sequence"/>
</dbReference>
<keyword evidence="2" id="KW-0238">DNA-binding</keyword>
<dbReference type="InterPro" id="IPR000485">
    <property type="entry name" value="AsnC-type_HTH_dom"/>
</dbReference>
<sequence>MKIIPRFCLKDVSIFIRKTLIVKYDFRYSYIMKQDRHLDAVDRRIVELLQTDASISHAELAEKVGASSASCWRRIKALEQAGVLLKAVRLVDPASVERQVNVLCNIRMRSHARDARASFEAFVDGRAEIVECFSMSGEWDYLLRIVVADVADYNDLLMNVVLSHPSVQGAASHFALSMTKYTTALPV</sequence>
<dbReference type="PROSITE" id="PS50956">
    <property type="entry name" value="HTH_ASNC_2"/>
    <property type="match status" value="1"/>
</dbReference>
<reference evidence="5 6" key="1">
    <citation type="journal article" date="2015" name="Stand. Genomic Sci.">
        <title>Genomic Encyclopedia of Bacterial and Archaeal Type Strains, Phase III: the genomes of soil and plant-associated and newly described type strains.</title>
        <authorList>
            <person name="Whitman W.B."/>
            <person name="Woyke T."/>
            <person name="Klenk H.P."/>
            <person name="Zhou Y."/>
            <person name="Lilburn T.G."/>
            <person name="Beck B.J."/>
            <person name="De Vos P."/>
            <person name="Vandamme P."/>
            <person name="Eisen J.A."/>
            <person name="Garrity G."/>
            <person name="Hugenholtz P."/>
            <person name="Kyrpides N.C."/>
        </authorList>
    </citation>
    <scope>NUCLEOTIDE SEQUENCE [LARGE SCALE GENOMIC DNA]</scope>
    <source>
        <strain evidence="5 6">CGMCC 1.7748</strain>
    </source>
</reference>
<dbReference type="InterPro" id="IPR011991">
    <property type="entry name" value="ArsR-like_HTH"/>
</dbReference>
<dbReference type="Pfam" id="PF13404">
    <property type="entry name" value="HTH_AsnC-type"/>
    <property type="match status" value="1"/>
</dbReference>
<evidence type="ECO:0000256" key="1">
    <source>
        <dbReference type="ARBA" id="ARBA00023015"/>
    </source>
</evidence>
<dbReference type="GO" id="GO:0043200">
    <property type="term" value="P:response to amino acid"/>
    <property type="evidence" value="ECO:0007669"/>
    <property type="project" value="TreeGrafter"/>
</dbReference>
<dbReference type="SUPFAM" id="SSF46785">
    <property type="entry name" value="Winged helix' DNA-binding domain"/>
    <property type="match status" value="1"/>
</dbReference>
<dbReference type="InterPro" id="IPR036390">
    <property type="entry name" value="WH_DNA-bd_sf"/>
</dbReference>
<evidence type="ECO:0000256" key="2">
    <source>
        <dbReference type="ARBA" id="ARBA00023125"/>
    </source>
</evidence>
<accession>A0A562KB08</accession>
<dbReference type="PANTHER" id="PTHR30154">
    <property type="entry name" value="LEUCINE-RESPONSIVE REGULATORY PROTEIN"/>
    <property type="match status" value="1"/>
</dbReference>
<dbReference type="GO" id="GO:0005829">
    <property type="term" value="C:cytosol"/>
    <property type="evidence" value="ECO:0007669"/>
    <property type="project" value="TreeGrafter"/>
</dbReference>
<gene>
    <name evidence="5" type="ORF">IQ35_02600</name>
</gene>
<evidence type="ECO:0000313" key="5">
    <source>
        <dbReference type="EMBL" id="TWH92484.1"/>
    </source>
</evidence>
<comment type="caution">
    <text evidence="5">The sequence shown here is derived from an EMBL/GenBank/DDBJ whole genome shotgun (WGS) entry which is preliminary data.</text>
</comment>
<proteinExistence type="predicted"/>
<dbReference type="PRINTS" id="PR00033">
    <property type="entry name" value="HTHASNC"/>
</dbReference>
<dbReference type="Gene3D" id="3.30.70.920">
    <property type="match status" value="1"/>
</dbReference>
<dbReference type="CDD" id="cd00090">
    <property type="entry name" value="HTH_ARSR"/>
    <property type="match status" value="1"/>
</dbReference>
<dbReference type="InterPro" id="IPR011008">
    <property type="entry name" value="Dimeric_a/b-barrel"/>
</dbReference>
<protein>
    <submittedName>
        <fullName evidence="5">Lrp/AsnC family transcriptional regulator</fullName>
    </submittedName>
</protein>
<dbReference type="EMBL" id="VLKK01000009">
    <property type="protein sequence ID" value="TWH92484.1"/>
    <property type="molecule type" value="Genomic_DNA"/>
</dbReference>
<dbReference type="InterPro" id="IPR019887">
    <property type="entry name" value="Tscrpt_reg_AsnC/Lrp_C"/>
</dbReference>
<dbReference type="SMART" id="SM00344">
    <property type="entry name" value="HTH_ASNC"/>
    <property type="match status" value="1"/>
</dbReference>
<dbReference type="SUPFAM" id="SSF54909">
    <property type="entry name" value="Dimeric alpha+beta barrel"/>
    <property type="match status" value="1"/>
</dbReference>
<dbReference type="GO" id="GO:0006355">
    <property type="term" value="P:regulation of DNA-templated transcription"/>
    <property type="evidence" value="ECO:0007669"/>
    <property type="project" value="UniProtKB-ARBA"/>
</dbReference>
<dbReference type="Pfam" id="PF01037">
    <property type="entry name" value="AsnC_trans_reg"/>
    <property type="match status" value="1"/>
</dbReference>
<keyword evidence="3" id="KW-0804">Transcription</keyword>
<dbReference type="Gene3D" id="1.10.10.10">
    <property type="entry name" value="Winged helix-like DNA-binding domain superfamily/Winged helix DNA-binding domain"/>
    <property type="match status" value="1"/>
</dbReference>
<feature type="domain" description="HTH asnC-type" evidence="4">
    <location>
        <begin position="38"/>
        <end position="107"/>
    </location>
</feature>
<evidence type="ECO:0000259" key="4">
    <source>
        <dbReference type="PROSITE" id="PS50956"/>
    </source>
</evidence>
<keyword evidence="6" id="KW-1185">Reference proteome</keyword>
<dbReference type="PANTHER" id="PTHR30154:SF17">
    <property type="entry name" value="DNA-BINDING TRANSCRIPTIONAL ACTIVATOR DECR"/>
    <property type="match status" value="1"/>
</dbReference>
<dbReference type="InterPro" id="IPR036388">
    <property type="entry name" value="WH-like_DNA-bd_sf"/>
</dbReference>